<dbReference type="Proteomes" id="UP000325785">
    <property type="component" value="Chromosome"/>
</dbReference>
<gene>
    <name evidence="2" type="ORF">RIdsm_02021</name>
    <name evidence="1" type="ORF">XM52_04015</name>
</gene>
<dbReference type="AlphaFoldDB" id="A0A0T5PCR9"/>
<keyword evidence="3" id="KW-1185">Reference proteome</keyword>
<dbReference type="KEGG" id="rid:RIdsm_02021"/>
<accession>A0A0T5PCR9</accession>
<reference evidence="2 4" key="2">
    <citation type="submission" date="2018-08" db="EMBL/GenBank/DDBJ databases">
        <title>Genetic Globetrotter - A new plasmid hitch-hiking vast phylogenetic and geographic distances.</title>
        <authorList>
            <person name="Vollmers J."/>
            <person name="Petersen J."/>
        </authorList>
    </citation>
    <scope>NUCLEOTIDE SEQUENCE [LARGE SCALE GENOMIC DNA]</scope>
    <source>
        <strain evidence="2 4">DSM 26383</strain>
    </source>
</reference>
<sequence length="144" mass="16295">MDFSEFDTATLGEAERGNFERLIKKLRSNDRLLKGERDFLADRLEGKKKLKKGPKPKINPMDIEAYLAFAWLCDREGWPKEAANLRVAELLGEDESFVRRRRRRAKPAIPLLEALAALGATSQTVMPPMLLRKEAGQGTEKGVK</sequence>
<evidence type="ECO:0000313" key="1">
    <source>
        <dbReference type="EMBL" id="KRS18860.1"/>
    </source>
</evidence>
<evidence type="ECO:0000313" key="4">
    <source>
        <dbReference type="Proteomes" id="UP000325785"/>
    </source>
</evidence>
<dbReference type="RefSeq" id="WP_057813538.1">
    <property type="nucleotide sequence ID" value="NZ_CP031598.1"/>
</dbReference>
<organism evidence="1 3">
    <name type="scientific">Roseovarius indicus</name>
    <dbReference type="NCBI Taxonomy" id="540747"/>
    <lineage>
        <taxon>Bacteria</taxon>
        <taxon>Pseudomonadati</taxon>
        <taxon>Pseudomonadota</taxon>
        <taxon>Alphaproteobacteria</taxon>
        <taxon>Rhodobacterales</taxon>
        <taxon>Roseobacteraceae</taxon>
        <taxon>Roseovarius</taxon>
    </lineage>
</organism>
<dbReference type="Proteomes" id="UP000051401">
    <property type="component" value="Unassembled WGS sequence"/>
</dbReference>
<dbReference type="STRING" id="540747.SAMN04488031_103434"/>
<name>A0A0T5PCR9_9RHOB</name>
<reference evidence="1 3" key="1">
    <citation type="submission" date="2015-04" db="EMBL/GenBank/DDBJ databases">
        <title>The draft genome sequence of Roseovarius indicus B108T.</title>
        <authorList>
            <person name="Li G."/>
            <person name="Lai Q."/>
            <person name="Shao Z."/>
            <person name="Yan P."/>
        </authorList>
    </citation>
    <scope>NUCLEOTIDE SEQUENCE [LARGE SCALE GENOMIC DNA]</scope>
    <source>
        <strain evidence="1 3">B108</strain>
    </source>
</reference>
<dbReference type="PATRIC" id="fig|540747.5.peg.2377"/>
<evidence type="ECO:0000313" key="3">
    <source>
        <dbReference type="Proteomes" id="UP000051401"/>
    </source>
</evidence>
<protein>
    <submittedName>
        <fullName evidence="1">Uncharacterized protein</fullName>
    </submittedName>
</protein>
<proteinExistence type="predicted"/>
<dbReference type="EMBL" id="CP031598">
    <property type="protein sequence ID" value="QEW26224.1"/>
    <property type="molecule type" value="Genomic_DNA"/>
</dbReference>
<dbReference type="EMBL" id="LAXI01000002">
    <property type="protein sequence ID" value="KRS18860.1"/>
    <property type="molecule type" value="Genomic_DNA"/>
</dbReference>
<evidence type="ECO:0000313" key="2">
    <source>
        <dbReference type="EMBL" id="QEW26224.1"/>
    </source>
</evidence>